<keyword evidence="2" id="KW-1185">Reference proteome</keyword>
<gene>
    <name evidence="1" type="ORF">GBAR_LOCUS9333</name>
</gene>
<reference evidence="1" key="1">
    <citation type="submission" date="2023-03" db="EMBL/GenBank/DDBJ databases">
        <authorList>
            <person name="Steffen K."/>
            <person name="Cardenas P."/>
        </authorList>
    </citation>
    <scope>NUCLEOTIDE SEQUENCE</scope>
</reference>
<comment type="caution">
    <text evidence="1">The sequence shown here is derived from an EMBL/GenBank/DDBJ whole genome shotgun (WGS) entry which is preliminary data.</text>
</comment>
<evidence type="ECO:0000313" key="2">
    <source>
        <dbReference type="Proteomes" id="UP001174909"/>
    </source>
</evidence>
<organism evidence="1 2">
    <name type="scientific">Geodia barretti</name>
    <name type="common">Barrett's horny sponge</name>
    <dbReference type="NCBI Taxonomy" id="519541"/>
    <lineage>
        <taxon>Eukaryota</taxon>
        <taxon>Metazoa</taxon>
        <taxon>Porifera</taxon>
        <taxon>Demospongiae</taxon>
        <taxon>Heteroscleromorpha</taxon>
        <taxon>Tetractinellida</taxon>
        <taxon>Astrophorina</taxon>
        <taxon>Geodiidae</taxon>
        <taxon>Geodia</taxon>
    </lineage>
</organism>
<protein>
    <submittedName>
        <fullName evidence="1">Uncharacterized protein</fullName>
    </submittedName>
</protein>
<sequence>MVQQAENVAVQEVPEVVEVCQHHWVIKAADGPTSPGVCQVCGETKDFKNYVETATWGDTRLINRQDPVPASTIISAKMDTWEEE</sequence>
<accession>A0AA35RQC8</accession>
<evidence type="ECO:0000313" key="1">
    <source>
        <dbReference type="EMBL" id="CAI8014973.1"/>
    </source>
</evidence>
<dbReference type="Proteomes" id="UP001174909">
    <property type="component" value="Unassembled WGS sequence"/>
</dbReference>
<dbReference type="EMBL" id="CASHTH010001407">
    <property type="protein sequence ID" value="CAI8014973.1"/>
    <property type="molecule type" value="Genomic_DNA"/>
</dbReference>
<dbReference type="AlphaFoldDB" id="A0AA35RQC8"/>
<name>A0AA35RQC8_GEOBA</name>
<proteinExistence type="predicted"/>